<evidence type="ECO:0000313" key="2">
    <source>
        <dbReference type="EMBL" id="MEO1772429.1"/>
    </source>
</evidence>
<keyword evidence="1" id="KW-0812">Transmembrane</keyword>
<evidence type="ECO:0008006" key="4">
    <source>
        <dbReference type="Google" id="ProtNLM"/>
    </source>
</evidence>
<protein>
    <recommendedName>
        <fullName evidence="4">DUF2975 domain-containing protein</fullName>
    </recommendedName>
</protein>
<proteinExistence type="predicted"/>
<evidence type="ECO:0000256" key="1">
    <source>
        <dbReference type="SAM" id="Phobius"/>
    </source>
</evidence>
<comment type="caution">
    <text evidence="2">The sequence shown here is derived from an EMBL/GenBank/DDBJ whole genome shotgun (WGS) entry which is preliminary data.</text>
</comment>
<feature type="transmembrane region" description="Helical" evidence="1">
    <location>
        <begin position="97"/>
        <end position="116"/>
    </location>
</feature>
<keyword evidence="1" id="KW-0472">Membrane</keyword>
<keyword evidence="3" id="KW-1185">Reference proteome</keyword>
<feature type="transmembrane region" description="Helical" evidence="1">
    <location>
        <begin position="65"/>
        <end position="85"/>
    </location>
</feature>
<dbReference type="EMBL" id="JAFREL020000004">
    <property type="protein sequence ID" value="MEO1772429.1"/>
    <property type="molecule type" value="Genomic_DNA"/>
</dbReference>
<dbReference type="Proteomes" id="UP000664357">
    <property type="component" value="Unassembled WGS sequence"/>
</dbReference>
<reference evidence="2 3" key="1">
    <citation type="submission" date="2021-03" db="EMBL/GenBank/DDBJ databases">
        <authorList>
            <person name="Gilmore M.S."/>
            <person name="Schwartzman J."/>
            <person name="Van Tyne D."/>
            <person name="Martin M."/>
            <person name="Earl A.M."/>
            <person name="Manson A.L."/>
            <person name="Straub T."/>
            <person name="Salamzade R."/>
            <person name="Saavedra J."/>
            <person name="Lebreton F."/>
            <person name="Prichula J."/>
            <person name="Schaufler K."/>
            <person name="Gaca A."/>
            <person name="Sgardioli B."/>
            <person name="Wagenaar J."/>
            <person name="Strong T."/>
        </authorList>
    </citation>
    <scope>NUCLEOTIDE SEQUENCE [LARGE SCALE GENOMIC DNA]</scope>
    <source>
        <strain evidence="2 3">665A</strain>
    </source>
</reference>
<name>A0ABV0EUX2_9ENTE</name>
<keyword evidence="1" id="KW-1133">Transmembrane helix</keyword>
<reference evidence="2 3" key="2">
    <citation type="submission" date="2024-02" db="EMBL/GenBank/DDBJ databases">
        <title>The Genome Sequence of Enterococcus sp. DIV0159.</title>
        <authorList>
            <person name="Earl A."/>
            <person name="Manson A."/>
            <person name="Gilmore M."/>
            <person name="Sanders J."/>
            <person name="Shea T."/>
            <person name="Howe W."/>
            <person name="Livny J."/>
            <person name="Cuomo C."/>
            <person name="Neafsey D."/>
            <person name="Birren B."/>
        </authorList>
    </citation>
    <scope>NUCLEOTIDE SEQUENCE [LARGE SCALE GENOMIC DNA]</scope>
    <source>
        <strain evidence="2 3">665A</strain>
    </source>
</reference>
<feature type="transmembrane region" description="Helical" evidence="1">
    <location>
        <begin position="136"/>
        <end position="154"/>
    </location>
</feature>
<feature type="transmembrane region" description="Helical" evidence="1">
    <location>
        <begin position="12"/>
        <end position="33"/>
    </location>
</feature>
<organism evidence="2 3">
    <name type="scientific">Candidatus Enterococcus ferrettii</name>
    <dbReference type="NCBI Taxonomy" id="2815324"/>
    <lineage>
        <taxon>Bacteria</taxon>
        <taxon>Bacillati</taxon>
        <taxon>Bacillota</taxon>
        <taxon>Bacilli</taxon>
        <taxon>Lactobacillales</taxon>
        <taxon>Enterococcaceae</taxon>
        <taxon>Enterococcus</taxon>
    </lineage>
</organism>
<gene>
    <name evidence="2" type="ORF">JZO67_004411</name>
</gene>
<evidence type="ECO:0000313" key="3">
    <source>
        <dbReference type="Proteomes" id="UP000664357"/>
    </source>
</evidence>
<sequence>MENIEKHLRKAKTWNMVLLVLGLISLIITLFGLPETLNPTKKTYDALGSYGAQMYEYLNSPMAKAIAIIGLLISIGLLVCYFMANKKLKEGKAPSKIPYYAKLAWTVISLIIGFIAVPSGEYMGVDMSRFTQISSIVSSIIISIPVILVIVHLFKAEPEE</sequence>
<accession>A0ABV0EUX2</accession>